<dbReference type="Gene3D" id="3.30.70.20">
    <property type="match status" value="1"/>
</dbReference>
<dbReference type="Proteomes" id="UP000283087">
    <property type="component" value="Unassembled WGS sequence"/>
</dbReference>
<dbReference type="RefSeq" id="WP_126156944.1">
    <property type="nucleotide sequence ID" value="NZ_RQXW01000001.1"/>
</dbReference>
<keyword evidence="7" id="KW-0812">Transmembrane</keyword>
<dbReference type="GO" id="GO:0046872">
    <property type="term" value="F:metal ion binding"/>
    <property type="evidence" value="ECO:0007669"/>
    <property type="project" value="UniProtKB-KW"/>
</dbReference>
<feature type="domain" description="4Fe-4S ferredoxin-type" evidence="8">
    <location>
        <begin position="252"/>
        <end position="280"/>
    </location>
</feature>
<comment type="caution">
    <text evidence="9">The sequence shown here is derived from an EMBL/GenBank/DDBJ whole genome shotgun (WGS) entry which is preliminary data.</text>
</comment>
<keyword evidence="1" id="KW-0813">Transport</keyword>
<evidence type="ECO:0000313" key="9">
    <source>
        <dbReference type="EMBL" id="RTE67734.1"/>
    </source>
</evidence>
<keyword evidence="6" id="KW-0411">Iron-sulfur</keyword>
<organism evidence="9 10">
    <name type="scientific">Amphritea opalescens</name>
    <dbReference type="NCBI Taxonomy" id="2490544"/>
    <lineage>
        <taxon>Bacteria</taxon>
        <taxon>Pseudomonadati</taxon>
        <taxon>Pseudomonadota</taxon>
        <taxon>Gammaproteobacteria</taxon>
        <taxon>Oceanospirillales</taxon>
        <taxon>Oceanospirillaceae</taxon>
        <taxon>Amphritea</taxon>
    </lineage>
</organism>
<sequence length="457" mass="51052">MQKIPVRQEPTAAISVTPFAKDGKFHVRLTEGRFQNIRRLTTWPLIALFFGLAWVQIDGQPILFFSFEQRKITLFGSALSWHDLPLLAGLMIAGSTLLFFMAVAWGRVWCGFACPQSIWTWLFIRIETLTEGRASHRAKFEGQPLTGWRLVRRVVKHLLWIALALLTAATFTGYFVPIREMLADALQLNMSMTMVGWLAIMAALTYANAGLVREKICLHACPYSRFQSVMFDQNTLTVSYDTQRGEPRANRRNSSENSGDCVDCGLCVQVCPTGIDIRDGLQAACIDCGACIDACDTVMDKLQRPRGLIRFASEQQLEGKSSPFLRARLAGYAAIMLCAFGVVAYGFTETEGLLVEIRRDRTNLVTRLDQDTVCNLYRVKVEGFAKEQTLVNVSLAQQGQYQLHGPTEIDLRESNSVWLPYRICGSEGGAQNTAVELVFNGNGVQTSKATTFLTRLM</sequence>
<dbReference type="PANTHER" id="PTHR30176:SF3">
    <property type="entry name" value="FERREDOXIN-TYPE PROTEIN NAPH"/>
    <property type="match status" value="1"/>
</dbReference>
<evidence type="ECO:0000256" key="7">
    <source>
        <dbReference type="SAM" id="Phobius"/>
    </source>
</evidence>
<evidence type="ECO:0000256" key="6">
    <source>
        <dbReference type="ARBA" id="ARBA00023014"/>
    </source>
</evidence>
<dbReference type="InterPro" id="IPR014116">
    <property type="entry name" value="Cyt_c_oxidase_cbb3_FixG"/>
</dbReference>
<dbReference type="GO" id="GO:0005886">
    <property type="term" value="C:plasma membrane"/>
    <property type="evidence" value="ECO:0007669"/>
    <property type="project" value="TreeGrafter"/>
</dbReference>
<evidence type="ECO:0000313" key="10">
    <source>
        <dbReference type="Proteomes" id="UP000283087"/>
    </source>
</evidence>
<dbReference type="Pfam" id="PF13746">
    <property type="entry name" value="Fer4_18"/>
    <property type="match status" value="1"/>
</dbReference>
<feature type="transmembrane region" description="Helical" evidence="7">
    <location>
        <begin position="84"/>
        <end position="105"/>
    </location>
</feature>
<keyword evidence="7" id="KW-0472">Membrane</keyword>
<dbReference type="PROSITE" id="PS00198">
    <property type="entry name" value="4FE4S_FER_1"/>
    <property type="match status" value="1"/>
</dbReference>
<gene>
    <name evidence="9" type="primary">ccoG</name>
    <name evidence="9" type="ORF">EH243_01940</name>
</gene>
<keyword evidence="7" id="KW-1133">Transmembrane helix</keyword>
<reference evidence="9 10" key="1">
    <citation type="submission" date="2018-11" db="EMBL/GenBank/DDBJ databases">
        <title>The draft genome sequence of Amphritea opalescens ANRC-JH13T.</title>
        <authorList>
            <person name="Fang Z."/>
            <person name="Zhang Y."/>
            <person name="Han X."/>
        </authorList>
    </citation>
    <scope>NUCLEOTIDE SEQUENCE [LARGE SCALE GENOMIC DNA]</scope>
    <source>
        <strain evidence="9 10">ANRC-JH13</strain>
    </source>
</reference>
<dbReference type="EMBL" id="RQXW01000001">
    <property type="protein sequence ID" value="RTE67734.1"/>
    <property type="molecule type" value="Genomic_DNA"/>
</dbReference>
<dbReference type="InterPro" id="IPR013783">
    <property type="entry name" value="Ig-like_fold"/>
</dbReference>
<evidence type="ECO:0000256" key="1">
    <source>
        <dbReference type="ARBA" id="ARBA00022448"/>
    </source>
</evidence>
<keyword evidence="10" id="KW-1185">Reference proteome</keyword>
<evidence type="ECO:0000259" key="8">
    <source>
        <dbReference type="PROSITE" id="PS51379"/>
    </source>
</evidence>
<feature type="transmembrane region" description="Helical" evidence="7">
    <location>
        <begin position="158"/>
        <end position="176"/>
    </location>
</feature>
<dbReference type="InterPro" id="IPR051684">
    <property type="entry name" value="Electron_Trans/Redox"/>
</dbReference>
<feature type="transmembrane region" description="Helical" evidence="7">
    <location>
        <begin position="188"/>
        <end position="207"/>
    </location>
</feature>
<dbReference type="AlphaFoldDB" id="A0A430KWI1"/>
<protein>
    <submittedName>
        <fullName evidence="9">Cytochrome c oxidase accessory protein CcoG</fullName>
    </submittedName>
</protein>
<dbReference type="SUPFAM" id="SSF54862">
    <property type="entry name" value="4Fe-4S ferredoxins"/>
    <property type="match status" value="1"/>
</dbReference>
<dbReference type="Gene3D" id="2.60.40.10">
    <property type="entry name" value="Immunoglobulins"/>
    <property type="match status" value="1"/>
</dbReference>
<keyword evidence="4" id="KW-0249">Electron transport</keyword>
<keyword evidence="2" id="KW-0004">4Fe-4S</keyword>
<dbReference type="InterPro" id="IPR017900">
    <property type="entry name" value="4Fe4S_Fe_S_CS"/>
</dbReference>
<keyword evidence="3" id="KW-0479">Metal-binding</keyword>
<dbReference type="GO" id="GO:0051539">
    <property type="term" value="F:4 iron, 4 sulfur cluster binding"/>
    <property type="evidence" value="ECO:0007669"/>
    <property type="project" value="UniProtKB-KW"/>
</dbReference>
<accession>A0A430KWI1</accession>
<dbReference type="OrthoDB" id="9811700at2"/>
<feature type="transmembrane region" description="Helical" evidence="7">
    <location>
        <begin position="40"/>
        <end position="57"/>
    </location>
</feature>
<keyword evidence="5" id="KW-0408">Iron</keyword>
<evidence type="ECO:0000256" key="2">
    <source>
        <dbReference type="ARBA" id="ARBA00022485"/>
    </source>
</evidence>
<dbReference type="PANTHER" id="PTHR30176">
    <property type="entry name" value="FERREDOXIN-TYPE PROTEIN NAPH"/>
    <property type="match status" value="1"/>
</dbReference>
<evidence type="ECO:0000256" key="5">
    <source>
        <dbReference type="ARBA" id="ARBA00023004"/>
    </source>
</evidence>
<evidence type="ECO:0000256" key="3">
    <source>
        <dbReference type="ARBA" id="ARBA00022723"/>
    </source>
</evidence>
<dbReference type="PROSITE" id="PS51379">
    <property type="entry name" value="4FE4S_FER_2"/>
    <property type="match status" value="1"/>
</dbReference>
<dbReference type="InterPro" id="IPR017896">
    <property type="entry name" value="4Fe4S_Fe-S-bd"/>
</dbReference>
<proteinExistence type="predicted"/>
<feature type="transmembrane region" description="Helical" evidence="7">
    <location>
        <begin position="329"/>
        <end position="348"/>
    </location>
</feature>
<name>A0A430KWI1_9GAMM</name>
<evidence type="ECO:0000256" key="4">
    <source>
        <dbReference type="ARBA" id="ARBA00022982"/>
    </source>
</evidence>
<dbReference type="NCBIfam" id="TIGR02745">
    <property type="entry name" value="ccoG_rdxA_fixG"/>
    <property type="match status" value="1"/>
</dbReference>